<evidence type="ECO:0000313" key="4">
    <source>
        <dbReference type="EMBL" id="KAK0411496.1"/>
    </source>
</evidence>
<feature type="region of interest" description="Disordered" evidence="2">
    <location>
        <begin position="976"/>
        <end position="1014"/>
    </location>
</feature>
<keyword evidence="5" id="KW-1185">Reference proteome</keyword>
<feature type="region of interest" description="Disordered" evidence="2">
    <location>
        <begin position="1506"/>
        <end position="1532"/>
    </location>
</feature>
<sequence>MASKRRPQRVELFWEEFDPLGTEESSLSSPSSNDDPATQTVAPPDASCVELAISPCWLASGRLLARQKVADALQELDLEFAFAVDGRPQKIRPALDFDGRRTSGDEELGCNRLSRAPSRALFPLTERRFPRIRAIISMSRHRTALPFHREKFIEIDAKLEKVLGCTACLSSVSVDEKSGAVAYPAGSTVVIYHPRTNSQAHLIGTTKSNITSLAFSKCGKFIVTGEYGHEPKVRVWELYTREGQFCGQQLCELKEHKLGISCVRFSNDAKFVISVGNQHDKSVVVWDWRNGLKVAENRLTSQVNAMDVSENGLSFVTVGVRHVKFWYLPTPHDQATLQGRSAILADQRNNTFVDVCCAREGRTFAITQTKLLVEFHDKKLVNVYELKKSSPYSLALGNAELFIGFENGTIRALDLDTLQQKFVFCTPHFLGTDVVNAQSPGALVQSNHPTGSRYPHAYFILYHGRTSTMTAFYSDRSIYQWQVLGGGQITKVSSHLSHAGHIFDLQVVPTSSSLHASGTFVTAGSDETIRIWNIEKADLPASDLFSMNNVLSQELKKIVYVGESNDSLIEPSEKTFGAVAGDTLDSRIGVRCIRVSPDGKHLASGTKDGNIFIFDFTSSEMEMIVEHDAHNSEVLCLQYSNPATGARYVFASGGRDRLVHLFDPLHDYSHLLTVDDHASSINAINFLLTSDGLDMYTCATDKLVVIRRLSETNGQISCTRVNQFVSQCSLNDMVLSPEGTLVAACHDRQIRSFNNQGKLTKVVKGTLCEDGALTKLSLDPSGTFAAAVCSDRFVYLMNASTGECAAVLSGFSEPVTAIGFTNDCRRIIVVSYSGCIFIWRLSSMLTKKMTSNLKRLHLSESSTVPDEPNERSATPDSLIESGSESASVSGGKTPLLSAGKDSARGATSGSEFGSLTSVHIAAGDEDDLDSGVGGAAKQQMQHHQFQMPQVVIDSNGVEDKRAFEVKRVPADIVRRSTSGNVHQGSTCDLRTPGNEFSEDESLSPQPSSSKMSATTGLYTSSRSMSNIHGNMQPPTRSRRKWNVEEADQNENSYAVPQGRAAPPLQPRGGFMTMNGSEIFHDSPANNATLQRTRNHDNTFMTTSSSLTALRSHLEPLAHSSPKHAMALPPTSSRTQTTNFPAHPPQPPQSSTFIRATPERISLTNKYLNSAPREPRSVFTPQAVGQRKTIGSTGSATPTSAIQRRQSEHYGSISSTPQRMYVPNGSNVGLDDSRISRKARGLNKLKSRRMTVSTLDHGSPTIGEHSSPLKGEDYANSELHMVRTRSQSPSQLALQLHQASLNASAGDSVSSTRRDSDMSMLSSSRRELRGVGGTSSAASRIAEMRNKMRKSTENIQELAFIDEANSSGNSLNMSRSRSIGNLKLSVAVGHMDSMGGGLNSEYDNDSPNTSGLLATSNRSMARSVTNLQTSSVMMNDELENGLARQYKHTPNRSRFSQQATDLKKSSNPDLLNAFNYTNDNVDDDSFYPSTLSKGVRMGAVQKRVERNMPRHRNRFDNTTSGDSDSNASELHHSPIMNINNPMGGGYRKSAITNRSVSSVEPHRPTSFQASRKVFEGSMTPKKVPNYIAQRYDGSELVGPDMGSDESPRSASSSHDMFPFPNGPLVFKTSKGEKIVRFSYRQPQWTVVHSTSGILKRPQRPHSAYYEVRYTDDEDDGFGESPFSRSYDRQRNRVSVPLSGSVDSLVSTEESNITSNWSSGGERSGTGWPIMGTMTLGRKFLNRRRCGAALTQRKGQMQAKPALFRRYTPSVEQQVAAPTRIKVREQHRGWRPDEEEEYELEMSNHVKDCLGQFTTALDKVLSARKMLEEEADLDSNDRELLLRLLNEKIAASRRRLDGVFDDAASRTCSETTRSESASSHRNGSSMSSSRQPVMSSGVQIDQSFLDAHGPQLLALLQQRVPSKQN</sequence>
<feature type="compositionally biased region" description="Polar residues" evidence="2">
    <location>
        <begin position="1515"/>
        <end position="1527"/>
    </location>
</feature>
<feature type="compositionally biased region" description="Polar residues" evidence="2">
    <location>
        <begin position="976"/>
        <end position="988"/>
    </location>
</feature>
<dbReference type="InterPro" id="IPR001680">
    <property type="entry name" value="WD40_rpt"/>
</dbReference>
<name>A0AA39LVC1_9BILA</name>
<accession>A0AA39LVC1</accession>
<dbReference type="PROSITE" id="PS50082">
    <property type="entry name" value="WD_REPEATS_2"/>
    <property type="match status" value="2"/>
</dbReference>
<dbReference type="PANTHER" id="PTHR45589:SF1">
    <property type="entry name" value="WD REPEAT DOMAIN 62, ISOFORM G"/>
    <property type="match status" value="1"/>
</dbReference>
<dbReference type="EMBL" id="JAUCMV010000003">
    <property type="protein sequence ID" value="KAK0411496.1"/>
    <property type="molecule type" value="Genomic_DNA"/>
</dbReference>
<evidence type="ECO:0000256" key="2">
    <source>
        <dbReference type="SAM" id="MobiDB-lite"/>
    </source>
</evidence>
<dbReference type="PANTHER" id="PTHR45589">
    <property type="entry name" value="WD REPEAT DOMAIN 62, ISOFORM G"/>
    <property type="match status" value="1"/>
</dbReference>
<comment type="caution">
    <text evidence="4">The sequence shown here is derived from an EMBL/GenBank/DDBJ whole genome shotgun (WGS) entry which is preliminary data.</text>
</comment>
<gene>
    <name evidence="4" type="ORF">QR680_005680</name>
</gene>
<feature type="compositionally biased region" description="Low complexity" evidence="2">
    <location>
        <begin position="1002"/>
        <end position="1012"/>
    </location>
</feature>
<feature type="region of interest" description="Disordered" evidence="2">
    <location>
        <begin position="1281"/>
        <end position="1339"/>
    </location>
</feature>
<evidence type="ECO:0000259" key="3">
    <source>
        <dbReference type="Pfam" id="PF24782"/>
    </source>
</evidence>
<dbReference type="GO" id="GO:0007099">
    <property type="term" value="P:centriole replication"/>
    <property type="evidence" value="ECO:0007669"/>
    <property type="project" value="TreeGrafter"/>
</dbReference>
<dbReference type="InterPro" id="IPR052779">
    <property type="entry name" value="WDR62"/>
</dbReference>
<reference evidence="4" key="1">
    <citation type="submission" date="2023-06" db="EMBL/GenBank/DDBJ databases">
        <title>Genomic analysis of the entomopathogenic nematode Steinernema hermaphroditum.</title>
        <authorList>
            <person name="Schwarz E.M."/>
            <person name="Heppert J.K."/>
            <person name="Baniya A."/>
            <person name="Schwartz H.T."/>
            <person name="Tan C.-H."/>
            <person name="Antoshechkin I."/>
            <person name="Sternberg P.W."/>
            <person name="Goodrich-Blair H."/>
            <person name="Dillman A.R."/>
        </authorList>
    </citation>
    <scope>NUCLEOTIDE SEQUENCE</scope>
    <source>
        <strain evidence="4">PS9179</strain>
        <tissue evidence="4">Whole animal</tissue>
    </source>
</reference>
<dbReference type="Pfam" id="PF24782">
    <property type="entry name" value="WD40_MABP1-WDR62_2nd"/>
    <property type="match status" value="1"/>
</dbReference>
<dbReference type="SMART" id="SM00320">
    <property type="entry name" value="WD40"/>
    <property type="match status" value="10"/>
</dbReference>
<feature type="compositionally biased region" description="Low complexity" evidence="2">
    <location>
        <begin position="877"/>
        <end position="891"/>
    </location>
</feature>
<feature type="region of interest" description="Disordered" evidence="2">
    <location>
        <begin position="1544"/>
        <end position="1563"/>
    </location>
</feature>
<feature type="region of interest" description="Disordered" evidence="2">
    <location>
        <begin position="21"/>
        <end position="42"/>
    </location>
</feature>
<dbReference type="SUPFAM" id="SSF50978">
    <property type="entry name" value="WD40 repeat-like"/>
    <property type="match status" value="2"/>
</dbReference>
<proteinExistence type="predicted"/>
<dbReference type="InterPro" id="IPR015943">
    <property type="entry name" value="WD40/YVTN_repeat-like_dom_sf"/>
</dbReference>
<organism evidence="4 5">
    <name type="scientific">Steinernema hermaphroditum</name>
    <dbReference type="NCBI Taxonomy" id="289476"/>
    <lineage>
        <taxon>Eukaryota</taxon>
        <taxon>Metazoa</taxon>
        <taxon>Ecdysozoa</taxon>
        <taxon>Nematoda</taxon>
        <taxon>Chromadorea</taxon>
        <taxon>Rhabditida</taxon>
        <taxon>Tylenchina</taxon>
        <taxon>Panagrolaimomorpha</taxon>
        <taxon>Strongyloidoidea</taxon>
        <taxon>Steinernematidae</taxon>
        <taxon>Steinernema</taxon>
    </lineage>
</organism>
<feature type="compositionally biased region" description="Polar residues" evidence="2">
    <location>
        <begin position="1129"/>
        <end position="1139"/>
    </location>
</feature>
<feature type="compositionally biased region" description="Low complexity" evidence="2">
    <location>
        <begin position="1285"/>
        <end position="1310"/>
    </location>
</feature>
<evidence type="ECO:0000313" key="5">
    <source>
        <dbReference type="Proteomes" id="UP001175271"/>
    </source>
</evidence>
<dbReference type="InterPro" id="IPR056162">
    <property type="entry name" value="WD40_MABP1-WDR62_2nd"/>
</dbReference>
<dbReference type="Proteomes" id="UP001175271">
    <property type="component" value="Unassembled WGS sequence"/>
</dbReference>
<feature type="region of interest" description="Disordered" evidence="2">
    <location>
        <begin position="1118"/>
        <end position="1153"/>
    </location>
</feature>
<keyword evidence="1" id="KW-0853">WD repeat</keyword>
<feature type="region of interest" description="Disordered" evidence="2">
    <location>
        <begin position="1862"/>
        <end position="1899"/>
    </location>
</feature>
<feature type="region of interest" description="Disordered" evidence="2">
    <location>
        <begin position="859"/>
        <end position="910"/>
    </location>
</feature>
<feature type="compositionally biased region" description="Polar residues" evidence="2">
    <location>
        <begin position="1188"/>
        <end position="1203"/>
    </location>
</feature>
<protein>
    <recommendedName>
        <fullName evidence="3">MABP1/WDR62 second WD40 domain-containing protein</fullName>
    </recommendedName>
</protein>
<feature type="compositionally biased region" description="Low complexity" evidence="2">
    <location>
        <begin position="1863"/>
        <end position="1896"/>
    </location>
</feature>
<evidence type="ECO:0000256" key="1">
    <source>
        <dbReference type="PROSITE-ProRule" id="PRU00221"/>
    </source>
</evidence>
<dbReference type="Gene3D" id="2.130.10.10">
    <property type="entry name" value="YVTN repeat-like/Quinoprotein amine dehydrogenase"/>
    <property type="match status" value="4"/>
</dbReference>
<dbReference type="InterPro" id="IPR036322">
    <property type="entry name" value="WD40_repeat_dom_sf"/>
</dbReference>
<feature type="region of interest" description="Disordered" evidence="2">
    <location>
        <begin position="924"/>
        <end position="944"/>
    </location>
</feature>
<feature type="region of interest" description="Disordered" evidence="2">
    <location>
        <begin position="1165"/>
        <end position="1236"/>
    </location>
</feature>
<dbReference type="Pfam" id="PF00400">
    <property type="entry name" value="WD40"/>
    <property type="match status" value="2"/>
</dbReference>
<feature type="repeat" description="WD" evidence="1">
    <location>
        <begin position="590"/>
        <end position="624"/>
    </location>
</feature>
<feature type="repeat" description="WD" evidence="1">
    <location>
        <begin position="520"/>
        <end position="542"/>
    </location>
</feature>
<feature type="domain" description="MABP1/WDR62 second WD40" evidence="3">
    <location>
        <begin position="504"/>
        <end position="841"/>
    </location>
</feature>
<dbReference type="GO" id="GO:0072686">
    <property type="term" value="C:mitotic spindle"/>
    <property type="evidence" value="ECO:0007669"/>
    <property type="project" value="TreeGrafter"/>
</dbReference>